<evidence type="ECO:0000256" key="1">
    <source>
        <dbReference type="SAM" id="Phobius"/>
    </source>
</evidence>
<evidence type="ECO:0000313" key="3">
    <source>
        <dbReference type="Proteomes" id="UP000199208"/>
    </source>
</evidence>
<feature type="transmembrane region" description="Helical" evidence="1">
    <location>
        <begin position="60"/>
        <end position="78"/>
    </location>
</feature>
<proteinExistence type="predicted"/>
<dbReference type="AlphaFoldDB" id="A0A1G5RVH1"/>
<sequence length="133" mass="14801">MLEDLGEFLGGTIIFLYGLTILNFFVKWVNKKFRGQLKKNDLVFKGFSAIMKVIVKHHKVFGLLTIAALLSHFAVQFFTYGLSVTGAAAASVLILQVALGVYGHLKKKRGGIWLKLHRGVAVLLMIAIYIHVE</sequence>
<evidence type="ECO:0000313" key="2">
    <source>
        <dbReference type="EMBL" id="SCZ78112.1"/>
    </source>
</evidence>
<dbReference type="STRING" id="1120920.SAMN03080599_01071"/>
<organism evidence="2 3">
    <name type="scientific">Acidaminobacter hydrogenoformans DSM 2784</name>
    <dbReference type="NCBI Taxonomy" id="1120920"/>
    <lineage>
        <taxon>Bacteria</taxon>
        <taxon>Bacillati</taxon>
        <taxon>Bacillota</taxon>
        <taxon>Clostridia</taxon>
        <taxon>Peptostreptococcales</taxon>
        <taxon>Acidaminobacteraceae</taxon>
        <taxon>Acidaminobacter</taxon>
    </lineage>
</organism>
<reference evidence="2 3" key="1">
    <citation type="submission" date="2016-10" db="EMBL/GenBank/DDBJ databases">
        <authorList>
            <person name="de Groot N.N."/>
        </authorList>
    </citation>
    <scope>NUCLEOTIDE SEQUENCE [LARGE SCALE GENOMIC DNA]</scope>
    <source>
        <strain evidence="2 3">DSM 2784</strain>
    </source>
</reference>
<gene>
    <name evidence="2" type="ORF">SAMN03080599_01071</name>
</gene>
<feature type="transmembrane region" description="Helical" evidence="1">
    <location>
        <begin position="84"/>
        <end position="105"/>
    </location>
</feature>
<dbReference type="OrthoDB" id="2085228at2"/>
<dbReference type="EMBL" id="FMWL01000004">
    <property type="protein sequence ID" value="SCZ78112.1"/>
    <property type="molecule type" value="Genomic_DNA"/>
</dbReference>
<name>A0A1G5RVH1_9FIRM</name>
<accession>A0A1G5RVH1</accession>
<keyword evidence="1" id="KW-0472">Membrane</keyword>
<dbReference type="RefSeq" id="WP_092589877.1">
    <property type="nucleotide sequence ID" value="NZ_FMWL01000004.1"/>
</dbReference>
<keyword evidence="3" id="KW-1185">Reference proteome</keyword>
<feature type="transmembrane region" description="Helical" evidence="1">
    <location>
        <begin position="12"/>
        <end position="29"/>
    </location>
</feature>
<keyword evidence="1" id="KW-0812">Transmembrane</keyword>
<keyword evidence="1" id="KW-1133">Transmembrane helix</keyword>
<dbReference type="Proteomes" id="UP000199208">
    <property type="component" value="Unassembled WGS sequence"/>
</dbReference>
<feature type="transmembrane region" description="Helical" evidence="1">
    <location>
        <begin position="112"/>
        <end position="132"/>
    </location>
</feature>
<protein>
    <submittedName>
        <fullName evidence="2">Uncharacterized protein</fullName>
    </submittedName>
</protein>